<geneLocation type="plasmid" evidence="3 4">
    <name>unnamed1</name>
</geneLocation>
<name>A0ABX7JEQ3_9ACTN</name>
<reference evidence="3 4" key="1">
    <citation type="submission" date="2021-02" db="EMBL/GenBank/DDBJ databases">
        <title>FDA dAtabase for Regulatory Grade micrObial Sequences (FDA-ARGOS): Supporting development and validation of Infectious Disease Dx tests.</title>
        <authorList>
            <person name="Sproer C."/>
            <person name="Gronow S."/>
            <person name="Severitt S."/>
            <person name="Schroder I."/>
            <person name="Tallon L."/>
            <person name="Sadzewicz L."/>
            <person name="Zhao X."/>
            <person name="Boylan J."/>
            <person name="Ott S."/>
            <person name="Bowen H."/>
            <person name="Vavikolanu K."/>
            <person name="Mehta A."/>
            <person name="Aluvathingal J."/>
            <person name="Nadendla S."/>
            <person name="Lowell S."/>
            <person name="Myers T."/>
            <person name="Yan Y."/>
            <person name="Sichtig H."/>
        </authorList>
    </citation>
    <scope>NUCLEOTIDE SEQUENCE [LARGE SCALE GENOMIC DNA]</scope>
    <source>
        <strain evidence="3 4">FDAARGOS_1211</strain>
        <plasmid evidence="3 4">unnamed1</plasmid>
    </source>
</reference>
<dbReference type="NCBIfam" id="TIGR04402">
    <property type="entry name" value="mob_CxxC_CxxC"/>
    <property type="match status" value="1"/>
</dbReference>
<keyword evidence="2" id="KW-1133">Transmembrane helix</keyword>
<accession>A0ABX7JEQ3</accession>
<sequence>MPASEDDLRRECWDAALHAHGTAHIFQKRAVALRRKNDMLSYVGFAVPLVIGALAGTFGQADLWVVVITVGSVITAVQLVVSLWSVIKQWPGELAFASASTTANESLAMRFAGLGANPPSTLKELRTQFEKLQVEDSGRRHMDNDKGVTEKERRRGMRHALRKYQRACAACQQVPTSMETTSTCGVCSQF</sequence>
<keyword evidence="3" id="KW-0614">Plasmid</keyword>
<dbReference type="InterPro" id="IPR030914">
    <property type="entry name" value="Mob_CxxC_CxxC"/>
</dbReference>
<feature type="compositionally biased region" description="Basic and acidic residues" evidence="1">
    <location>
        <begin position="136"/>
        <end position="153"/>
    </location>
</feature>
<feature type="region of interest" description="Disordered" evidence="1">
    <location>
        <begin position="136"/>
        <end position="156"/>
    </location>
</feature>
<feature type="transmembrane region" description="Helical" evidence="2">
    <location>
        <begin position="64"/>
        <end position="87"/>
    </location>
</feature>
<gene>
    <name evidence="3" type="ORF">I6J41_33995</name>
</gene>
<evidence type="ECO:0000256" key="2">
    <source>
        <dbReference type="SAM" id="Phobius"/>
    </source>
</evidence>
<keyword evidence="2" id="KW-0812">Transmembrane</keyword>
<proteinExistence type="predicted"/>
<keyword evidence="4" id="KW-1185">Reference proteome</keyword>
<keyword evidence="2" id="KW-0472">Membrane</keyword>
<evidence type="ECO:0000313" key="3">
    <source>
        <dbReference type="EMBL" id="QRV45819.1"/>
    </source>
</evidence>
<dbReference type="GeneID" id="99615962"/>
<feature type="transmembrane region" description="Helical" evidence="2">
    <location>
        <begin position="39"/>
        <end position="58"/>
    </location>
</feature>
<organism evidence="3 4">
    <name type="scientific">Streptomyces californicus</name>
    <dbReference type="NCBI Taxonomy" id="67351"/>
    <lineage>
        <taxon>Bacteria</taxon>
        <taxon>Bacillati</taxon>
        <taxon>Actinomycetota</taxon>
        <taxon>Actinomycetes</taxon>
        <taxon>Kitasatosporales</taxon>
        <taxon>Streptomycetaceae</taxon>
        <taxon>Streptomyces</taxon>
    </lineage>
</organism>
<evidence type="ECO:0000313" key="4">
    <source>
        <dbReference type="Proteomes" id="UP000598054"/>
    </source>
</evidence>
<dbReference type="EMBL" id="CP070250">
    <property type="protein sequence ID" value="QRV45819.1"/>
    <property type="molecule type" value="Genomic_DNA"/>
</dbReference>
<dbReference type="RefSeq" id="WP_078865712.1">
    <property type="nucleotide sequence ID" value="NZ_CP070243.1"/>
</dbReference>
<protein>
    <submittedName>
        <fullName evidence="3">Uncharacterized protein</fullName>
    </submittedName>
</protein>
<dbReference type="Proteomes" id="UP000598054">
    <property type="component" value="Plasmid unnamed1"/>
</dbReference>
<evidence type="ECO:0000256" key="1">
    <source>
        <dbReference type="SAM" id="MobiDB-lite"/>
    </source>
</evidence>